<keyword evidence="1" id="KW-0472">Membrane</keyword>
<feature type="transmembrane region" description="Helical" evidence="1">
    <location>
        <begin position="26"/>
        <end position="44"/>
    </location>
</feature>
<reference evidence="2 3" key="1">
    <citation type="submission" date="2013-04" db="EMBL/GenBank/DDBJ databases">
        <title>The Genome Sequence of Treponema maltophilum ATCC 51939.</title>
        <authorList>
            <consortium name="The Broad Institute Genomics Platform"/>
            <person name="Earl A."/>
            <person name="Ward D."/>
            <person name="Feldgarden M."/>
            <person name="Gevers D."/>
            <person name="Leonetti C."/>
            <person name="Blanton J.M."/>
            <person name="Dewhirst F.E."/>
            <person name="Izard J."/>
            <person name="Walker B."/>
            <person name="Young S."/>
            <person name="Zeng Q."/>
            <person name="Gargeya S."/>
            <person name="Fitzgerald M."/>
            <person name="Haas B."/>
            <person name="Abouelleil A."/>
            <person name="Allen A.W."/>
            <person name="Alvarado L."/>
            <person name="Arachchi H.M."/>
            <person name="Berlin A.M."/>
            <person name="Chapman S.B."/>
            <person name="Gainer-Dewar J."/>
            <person name="Goldberg J."/>
            <person name="Griggs A."/>
            <person name="Gujja S."/>
            <person name="Hansen M."/>
            <person name="Howarth C."/>
            <person name="Imamovic A."/>
            <person name="Ireland A."/>
            <person name="Larimer J."/>
            <person name="McCowan C."/>
            <person name="Murphy C."/>
            <person name="Pearson M."/>
            <person name="Poon T.W."/>
            <person name="Priest M."/>
            <person name="Roberts A."/>
            <person name="Saif S."/>
            <person name="Shea T."/>
            <person name="Sisk P."/>
            <person name="Sykes S."/>
            <person name="Wortman J."/>
            <person name="Nusbaum C."/>
            <person name="Birren B."/>
        </authorList>
    </citation>
    <scope>NUCLEOTIDE SEQUENCE [LARGE SCALE GENOMIC DNA]</scope>
    <source>
        <strain evidence="2 3">ATCC 51939</strain>
    </source>
</reference>
<evidence type="ECO:0000313" key="3">
    <source>
        <dbReference type="Proteomes" id="UP000014541"/>
    </source>
</evidence>
<feature type="transmembrane region" description="Helical" evidence="1">
    <location>
        <begin position="183"/>
        <end position="201"/>
    </location>
</feature>
<protein>
    <submittedName>
        <fullName evidence="2">Uncharacterized protein</fullName>
    </submittedName>
</protein>
<feature type="transmembrane region" description="Helical" evidence="1">
    <location>
        <begin position="92"/>
        <end position="110"/>
    </location>
</feature>
<dbReference type="HOGENOM" id="CLU_1293873_0_0_12"/>
<gene>
    <name evidence="2" type="ORF">HMPREF9194_01532</name>
</gene>
<keyword evidence="1" id="KW-1133">Transmembrane helix</keyword>
<feature type="transmembrane region" description="Helical" evidence="1">
    <location>
        <begin position="122"/>
        <end position="142"/>
    </location>
</feature>
<dbReference type="PATRIC" id="fig|1125699.3.peg.1544"/>
<keyword evidence="3" id="KW-1185">Reference proteome</keyword>
<dbReference type="STRING" id="1125699.HMPREF9194_01532"/>
<comment type="caution">
    <text evidence="2">The sequence shown here is derived from an EMBL/GenBank/DDBJ whole genome shotgun (WGS) entry which is preliminary data.</text>
</comment>
<proteinExistence type="predicted"/>
<evidence type="ECO:0000256" key="1">
    <source>
        <dbReference type="SAM" id="Phobius"/>
    </source>
</evidence>
<evidence type="ECO:0000313" key="2">
    <source>
        <dbReference type="EMBL" id="EPF31189.1"/>
    </source>
</evidence>
<keyword evidence="1" id="KW-0812">Transmembrane</keyword>
<dbReference type="RefSeq" id="WP_016525800.1">
    <property type="nucleotide sequence ID" value="NZ_KE332518.1"/>
</dbReference>
<sequence>MKLFMILVLPISLAYAILKNDSRENVPYASVLTGFVLGALYSFVECMFTSSYYLTRYAFFSNYAFYLCFEVLLPCFFCTAACLIFIKKRDQALLSLFFGLAAFYSVFMPARIIHRNAVFDWYLLFVKPVVYTGMLFALKYAFSLLNDRLNGAAPKSALPQLILCAALLVPPAIDVMHLLATPVWTIALASAAYVLFALWGCRQFSSGNIFRQR</sequence>
<organism evidence="2 3">
    <name type="scientific">Treponema maltophilum ATCC 51939</name>
    <dbReference type="NCBI Taxonomy" id="1125699"/>
    <lineage>
        <taxon>Bacteria</taxon>
        <taxon>Pseudomonadati</taxon>
        <taxon>Spirochaetota</taxon>
        <taxon>Spirochaetia</taxon>
        <taxon>Spirochaetales</taxon>
        <taxon>Treponemataceae</taxon>
        <taxon>Treponema</taxon>
    </lineage>
</organism>
<feature type="transmembrane region" description="Helical" evidence="1">
    <location>
        <begin position="64"/>
        <end position="86"/>
    </location>
</feature>
<name>S3L339_TREMA</name>
<dbReference type="AlphaFoldDB" id="S3L339"/>
<accession>S3L339</accession>
<dbReference type="Proteomes" id="UP000014541">
    <property type="component" value="Unassembled WGS sequence"/>
</dbReference>
<dbReference type="EMBL" id="ATFF01000006">
    <property type="protein sequence ID" value="EPF31189.1"/>
    <property type="molecule type" value="Genomic_DNA"/>
</dbReference>
<dbReference type="OrthoDB" id="9838280at2"/>